<organism evidence="2 3">
    <name type="scientific">Shewanella mangrovisoli</name>
    <dbReference type="NCBI Taxonomy" id="2864211"/>
    <lineage>
        <taxon>Bacteria</taxon>
        <taxon>Pseudomonadati</taxon>
        <taxon>Pseudomonadota</taxon>
        <taxon>Gammaproteobacteria</taxon>
        <taxon>Alteromonadales</taxon>
        <taxon>Shewanellaceae</taxon>
        <taxon>Shewanella</taxon>
    </lineage>
</organism>
<evidence type="ECO:0000256" key="1">
    <source>
        <dbReference type="SAM" id="SignalP"/>
    </source>
</evidence>
<dbReference type="Proteomes" id="UP001576708">
    <property type="component" value="Unassembled WGS sequence"/>
</dbReference>
<dbReference type="RefSeq" id="WP_342201988.1">
    <property type="nucleotide sequence ID" value="NZ_JBCATE010000004.1"/>
</dbReference>
<name>A0ABV4VKG5_9GAMM</name>
<keyword evidence="3" id="KW-1185">Reference proteome</keyword>
<feature type="signal peptide" evidence="1">
    <location>
        <begin position="1"/>
        <end position="25"/>
    </location>
</feature>
<protein>
    <submittedName>
        <fullName evidence="2">Uncharacterized protein</fullName>
    </submittedName>
</protein>
<evidence type="ECO:0000313" key="2">
    <source>
        <dbReference type="EMBL" id="MFB2620801.1"/>
    </source>
</evidence>
<proteinExistence type="predicted"/>
<gene>
    <name evidence="2" type="ORF">ACE02W_13370</name>
</gene>
<sequence length="171" mass="19114">MKRYFTAVLFALFSQVALSSLVAVAEPLKWQTRLADHDAVIFASSTGVDSLKDAIAAVPKSVWIRSVQVSPLAQFDGLQHELHTYLQQHYPQVFADALASAGNIHNPKVVALRQGFKEAVLASDFVKQMNADFRGRCERITSVDIEKFFITTQSSSPQFEAMLWLKTEQCH</sequence>
<accession>A0ABV4VKG5</accession>
<keyword evidence="1" id="KW-0732">Signal</keyword>
<reference evidence="2 3" key="1">
    <citation type="submission" date="2024-09" db="EMBL/GenBank/DDBJ databases">
        <authorList>
            <person name="Zhang Y."/>
        </authorList>
    </citation>
    <scope>NUCLEOTIDE SEQUENCE [LARGE SCALE GENOMIC DNA]</scope>
    <source>
        <strain evidence="2 3">ZJ318</strain>
    </source>
</reference>
<evidence type="ECO:0000313" key="3">
    <source>
        <dbReference type="Proteomes" id="UP001576708"/>
    </source>
</evidence>
<feature type="chain" id="PRO_5046790278" evidence="1">
    <location>
        <begin position="26"/>
        <end position="171"/>
    </location>
</feature>
<dbReference type="EMBL" id="JBHFGU010000004">
    <property type="protein sequence ID" value="MFB2620801.1"/>
    <property type="molecule type" value="Genomic_DNA"/>
</dbReference>
<comment type="caution">
    <text evidence="2">The sequence shown here is derived from an EMBL/GenBank/DDBJ whole genome shotgun (WGS) entry which is preliminary data.</text>
</comment>